<reference evidence="2 3" key="1">
    <citation type="submission" date="2016-11" db="EMBL/GenBank/DDBJ databases">
        <authorList>
            <person name="Jaros S."/>
            <person name="Januszkiewicz K."/>
            <person name="Wedrychowicz H."/>
        </authorList>
    </citation>
    <scope>NUCLEOTIDE SEQUENCE [LARGE SCALE GENOMIC DNA]</scope>
    <source>
        <strain evidence="2 3">DSM 46144</strain>
    </source>
</reference>
<dbReference type="STRING" id="134849.SAMN05443668_101431"/>
<accession>A0A1M7I9K9</accession>
<protein>
    <submittedName>
        <fullName evidence="2">Uncharacterized protein</fullName>
    </submittedName>
</protein>
<keyword evidence="3" id="KW-1185">Reference proteome</keyword>
<dbReference type="Proteomes" id="UP000184440">
    <property type="component" value="Unassembled WGS sequence"/>
</dbReference>
<dbReference type="RefSeq" id="WP_073250860.1">
    <property type="nucleotide sequence ID" value="NZ_FRCS01000001.1"/>
</dbReference>
<gene>
    <name evidence="2" type="ORF">SAMN05443668_101431</name>
</gene>
<proteinExistence type="predicted"/>
<sequence length="277" mass="30258">MRIHLMTRGLTDDYRFLGDAPAEQRWTAFGRLTSFDHRSLLLRGGPDGWWLYLSAIPSVRRDRTDTVIRYTTVLTGAASEDTSRVAGLVREWLSQGETPAEPGVLSGLLDEQFPADVVERLLRPGDAAAETAAEVARRFAAVLDKLDTDDAEPGDSADRNVSWLGEARSDRAVDRLVRRAAALLGGAEGWALVLNLANEEDARAWLADQPGGEHAVLVTDRLRSEVVEIDPKGLADVAPRRRGHRSPLWWAAVLGGATVALAGLVLLIIWVVTRGTR</sequence>
<organism evidence="2 3">
    <name type="scientific">Cryptosporangium aurantiacum</name>
    <dbReference type="NCBI Taxonomy" id="134849"/>
    <lineage>
        <taxon>Bacteria</taxon>
        <taxon>Bacillati</taxon>
        <taxon>Actinomycetota</taxon>
        <taxon>Actinomycetes</taxon>
        <taxon>Cryptosporangiales</taxon>
        <taxon>Cryptosporangiaceae</taxon>
        <taxon>Cryptosporangium</taxon>
    </lineage>
</organism>
<keyword evidence="1" id="KW-0812">Transmembrane</keyword>
<dbReference type="EMBL" id="FRCS01000001">
    <property type="protein sequence ID" value="SHM37288.1"/>
    <property type="molecule type" value="Genomic_DNA"/>
</dbReference>
<keyword evidence="1" id="KW-0472">Membrane</keyword>
<evidence type="ECO:0000313" key="2">
    <source>
        <dbReference type="EMBL" id="SHM37288.1"/>
    </source>
</evidence>
<keyword evidence="1" id="KW-1133">Transmembrane helix</keyword>
<name>A0A1M7I9K9_9ACTN</name>
<evidence type="ECO:0000256" key="1">
    <source>
        <dbReference type="SAM" id="Phobius"/>
    </source>
</evidence>
<feature type="transmembrane region" description="Helical" evidence="1">
    <location>
        <begin position="248"/>
        <end position="272"/>
    </location>
</feature>
<dbReference type="OrthoDB" id="3401914at2"/>
<dbReference type="AlphaFoldDB" id="A0A1M7I9K9"/>
<evidence type="ECO:0000313" key="3">
    <source>
        <dbReference type="Proteomes" id="UP000184440"/>
    </source>
</evidence>